<gene>
    <name evidence="2" type="ORF">ACFSJF_03395</name>
</gene>
<keyword evidence="2" id="KW-0489">Methyltransferase</keyword>
<dbReference type="GO" id="GO:0032259">
    <property type="term" value="P:methylation"/>
    <property type="evidence" value="ECO:0007669"/>
    <property type="project" value="UniProtKB-KW"/>
</dbReference>
<name>A0ABW4VVX6_9BACI</name>
<proteinExistence type="predicted"/>
<protein>
    <submittedName>
        <fullName evidence="2">SAM-dependent methyltransferase</fullName>
        <ecNumber evidence="2">2.1.1.-</ecNumber>
    </submittedName>
</protein>
<dbReference type="Proteomes" id="UP001597383">
    <property type="component" value="Unassembled WGS sequence"/>
</dbReference>
<dbReference type="GO" id="GO:0008168">
    <property type="term" value="F:methyltransferase activity"/>
    <property type="evidence" value="ECO:0007669"/>
    <property type="project" value="UniProtKB-KW"/>
</dbReference>
<keyword evidence="2" id="KW-0808">Transferase</keyword>
<comment type="caution">
    <text evidence="2">The sequence shown here is derived from an EMBL/GenBank/DDBJ whole genome shotgun (WGS) entry which is preliminary data.</text>
</comment>
<dbReference type="RefSeq" id="WP_377555055.1">
    <property type="nucleotide sequence ID" value="NZ_JBHUHQ010000006.1"/>
</dbReference>
<evidence type="ECO:0000259" key="1">
    <source>
        <dbReference type="Pfam" id="PF13847"/>
    </source>
</evidence>
<dbReference type="SUPFAM" id="SSF53335">
    <property type="entry name" value="S-adenosyl-L-methionine-dependent methyltransferases"/>
    <property type="match status" value="1"/>
</dbReference>
<dbReference type="Pfam" id="PF13847">
    <property type="entry name" value="Methyltransf_31"/>
    <property type="match status" value="1"/>
</dbReference>
<dbReference type="InterPro" id="IPR025714">
    <property type="entry name" value="Methyltranfer_dom"/>
</dbReference>
<evidence type="ECO:0000313" key="3">
    <source>
        <dbReference type="Proteomes" id="UP001597383"/>
    </source>
</evidence>
<accession>A0ABW4VVX6</accession>
<organism evidence="2 3">
    <name type="scientific">Ornithinibacillus salinisoli</name>
    <dbReference type="NCBI Taxonomy" id="1848459"/>
    <lineage>
        <taxon>Bacteria</taxon>
        <taxon>Bacillati</taxon>
        <taxon>Bacillota</taxon>
        <taxon>Bacilli</taxon>
        <taxon>Bacillales</taxon>
        <taxon>Bacillaceae</taxon>
        <taxon>Ornithinibacillus</taxon>
    </lineage>
</organism>
<keyword evidence="3" id="KW-1185">Reference proteome</keyword>
<dbReference type="EMBL" id="JBHUHQ010000006">
    <property type="protein sequence ID" value="MFD2043328.1"/>
    <property type="molecule type" value="Genomic_DNA"/>
</dbReference>
<dbReference type="EC" id="2.1.1.-" evidence="2"/>
<dbReference type="Gene3D" id="3.40.50.150">
    <property type="entry name" value="Vaccinia Virus protein VP39"/>
    <property type="match status" value="1"/>
</dbReference>
<reference evidence="3" key="1">
    <citation type="journal article" date="2019" name="Int. J. Syst. Evol. Microbiol.">
        <title>The Global Catalogue of Microorganisms (GCM) 10K type strain sequencing project: providing services to taxonomists for standard genome sequencing and annotation.</title>
        <authorList>
            <consortium name="The Broad Institute Genomics Platform"/>
            <consortium name="The Broad Institute Genome Sequencing Center for Infectious Disease"/>
            <person name="Wu L."/>
            <person name="Ma J."/>
        </authorList>
    </citation>
    <scope>NUCLEOTIDE SEQUENCE [LARGE SCALE GENOMIC DNA]</scope>
    <source>
        <strain evidence="3">R28</strain>
    </source>
</reference>
<sequence>MKEYYFDKLLNIRTAGKGSMEEPGHYHPYEPTPYSALETLFQQYEVKPNDHIVDFGCGKGRLIFFIHYFYHATVTGVDRSESFIRQAMENRERYGSRFKNSLEKVQFQCCLAENYRVDSQENRFYFFNPFSVQIFISVINNIMKSVEGHPRDVEVILYYPSEDYIYYLVTNTPFNLKCEIQLTNLYEKDTSERFLIYQLT</sequence>
<dbReference type="InterPro" id="IPR029063">
    <property type="entry name" value="SAM-dependent_MTases_sf"/>
</dbReference>
<dbReference type="CDD" id="cd02440">
    <property type="entry name" value="AdoMet_MTases"/>
    <property type="match status" value="1"/>
</dbReference>
<feature type="domain" description="Methyltransferase" evidence="1">
    <location>
        <begin position="47"/>
        <end position="116"/>
    </location>
</feature>
<evidence type="ECO:0000313" key="2">
    <source>
        <dbReference type="EMBL" id="MFD2043328.1"/>
    </source>
</evidence>